<keyword evidence="3" id="KW-1185">Reference proteome</keyword>
<dbReference type="RefSeq" id="WP_186742060.1">
    <property type="nucleotide sequence ID" value="NZ_CP060394.1"/>
</dbReference>
<feature type="signal peptide" evidence="1">
    <location>
        <begin position="1"/>
        <end position="20"/>
    </location>
</feature>
<feature type="chain" id="PRO_5028946150" evidence="1">
    <location>
        <begin position="21"/>
        <end position="77"/>
    </location>
</feature>
<accession>A0A7G8BFV9</accession>
<dbReference type="Proteomes" id="UP000515312">
    <property type="component" value="Chromosome"/>
</dbReference>
<evidence type="ECO:0000313" key="2">
    <source>
        <dbReference type="EMBL" id="QNI31429.1"/>
    </source>
</evidence>
<dbReference type="EMBL" id="CP060394">
    <property type="protein sequence ID" value="QNI31429.1"/>
    <property type="molecule type" value="Genomic_DNA"/>
</dbReference>
<dbReference type="AlphaFoldDB" id="A0A7G8BFV9"/>
<protein>
    <submittedName>
        <fullName evidence="2">Uncharacterized protein</fullName>
    </submittedName>
</protein>
<sequence length="77" mass="8691">MRRTHYFSLGSLILATCVMMQVMQLNICGAGQWFTTIKDNKCDLHAGSTENASALVFISAKDYKDWLDHKMADRTSC</sequence>
<evidence type="ECO:0000256" key="1">
    <source>
        <dbReference type="SAM" id="SignalP"/>
    </source>
</evidence>
<reference evidence="2 3" key="1">
    <citation type="submission" date="2020-08" db="EMBL/GenBank/DDBJ databases">
        <title>Edaphobacter telluris sp. nov. and Acidobacterium dinghuensis sp. nov., two acidobacteria isolated from forest soil.</title>
        <authorList>
            <person name="Fu J."/>
            <person name="Qiu L."/>
        </authorList>
    </citation>
    <scope>NUCLEOTIDE SEQUENCE [LARGE SCALE GENOMIC DNA]</scope>
    <source>
        <strain evidence="2">4Y35</strain>
    </source>
</reference>
<name>A0A7G8BFV9_9BACT</name>
<keyword evidence="1" id="KW-0732">Signal</keyword>
<evidence type="ECO:0000313" key="3">
    <source>
        <dbReference type="Proteomes" id="UP000515312"/>
    </source>
</evidence>
<gene>
    <name evidence="2" type="ORF">H7849_20480</name>
</gene>
<proteinExistence type="predicted"/>
<dbReference type="KEGG" id="adin:H7849_20480"/>
<organism evidence="2 3">
    <name type="scientific">Alloacidobacterium dinghuense</name>
    <dbReference type="NCBI Taxonomy" id="2763107"/>
    <lineage>
        <taxon>Bacteria</taxon>
        <taxon>Pseudomonadati</taxon>
        <taxon>Acidobacteriota</taxon>
        <taxon>Terriglobia</taxon>
        <taxon>Terriglobales</taxon>
        <taxon>Acidobacteriaceae</taxon>
        <taxon>Alloacidobacterium</taxon>
    </lineage>
</organism>